<evidence type="ECO:0000313" key="9">
    <source>
        <dbReference type="Proteomes" id="UP001500449"/>
    </source>
</evidence>
<dbReference type="SUPFAM" id="SSF54862">
    <property type="entry name" value="4Fe-4S ferredoxins"/>
    <property type="match status" value="1"/>
</dbReference>
<dbReference type="EMBL" id="BAAAQK010000009">
    <property type="protein sequence ID" value="GAA1851332.1"/>
    <property type="molecule type" value="Genomic_DNA"/>
</dbReference>
<dbReference type="InterPro" id="IPR051269">
    <property type="entry name" value="Fe-S_cluster_ET"/>
</dbReference>
<keyword evidence="5" id="KW-0408">Iron</keyword>
<comment type="cofactor">
    <cofactor evidence="1">
        <name>[3Fe-4S] cluster</name>
        <dbReference type="ChEBI" id="CHEBI:21137"/>
    </cofactor>
</comment>
<evidence type="ECO:0000256" key="4">
    <source>
        <dbReference type="ARBA" id="ARBA00022982"/>
    </source>
</evidence>
<evidence type="ECO:0000256" key="2">
    <source>
        <dbReference type="ARBA" id="ARBA00022448"/>
    </source>
</evidence>
<dbReference type="Proteomes" id="UP001500449">
    <property type="component" value="Unassembled WGS sequence"/>
</dbReference>
<evidence type="ECO:0000256" key="3">
    <source>
        <dbReference type="ARBA" id="ARBA00022723"/>
    </source>
</evidence>
<dbReference type="Pfam" id="PF13459">
    <property type="entry name" value="Fer4_15"/>
    <property type="match status" value="1"/>
</dbReference>
<evidence type="ECO:0008006" key="10">
    <source>
        <dbReference type="Google" id="ProtNLM"/>
    </source>
</evidence>
<keyword evidence="7" id="KW-0003">3Fe-4S</keyword>
<protein>
    <recommendedName>
        <fullName evidence="10">Ferredoxin</fullName>
    </recommendedName>
</protein>
<evidence type="ECO:0000313" key="8">
    <source>
        <dbReference type="EMBL" id="GAA1851332.1"/>
    </source>
</evidence>
<keyword evidence="2" id="KW-0813">Transport</keyword>
<sequence>MALPAGGVHPRPPRGEPVIKVLVSAALCQGHTLCHLQDPDLFTLDDNGYSDVGVRQVPPGSEHRARRGADVCPERAVTLDENDEGNPW</sequence>
<dbReference type="PANTHER" id="PTHR36923">
    <property type="entry name" value="FERREDOXIN"/>
    <property type="match status" value="1"/>
</dbReference>
<evidence type="ECO:0000256" key="6">
    <source>
        <dbReference type="ARBA" id="ARBA00023014"/>
    </source>
</evidence>
<keyword evidence="4" id="KW-0249">Electron transport</keyword>
<dbReference type="PANTHER" id="PTHR36923:SF3">
    <property type="entry name" value="FERREDOXIN"/>
    <property type="match status" value="1"/>
</dbReference>
<comment type="caution">
    <text evidence="8">The sequence shown here is derived from an EMBL/GenBank/DDBJ whole genome shotgun (WGS) entry which is preliminary data.</text>
</comment>
<keyword evidence="9" id="KW-1185">Reference proteome</keyword>
<organism evidence="8 9">
    <name type="scientific">Pseudonocardia ailaonensis</name>
    <dbReference type="NCBI Taxonomy" id="367279"/>
    <lineage>
        <taxon>Bacteria</taxon>
        <taxon>Bacillati</taxon>
        <taxon>Actinomycetota</taxon>
        <taxon>Actinomycetes</taxon>
        <taxon>Pseudonocardiales</taxon>
        <taxon>Pseudonocardiaceae</taxon>
        <taxon>Pseudonocardia</taxon>
    </lineage>
</organism>
<evidence type="ECO:0000256" key="5">
    <source>
        <dbReference type="ARBA" id="ARBA00023004"/>
    </source>
</evidence>
<name>A0ABN2N3S3_9PSEU</name>
<reference evidence="8 9" key="1">
    <citation type="journal article" date="2019" name="Int. J. Syst. Evol. Microbiol.">
        <title>The Global Catalogue of Microorganisms (GCM) 10K type strain sequencing project: providing services to taxonomists for standard genome sequencing and annotation.</title>
        <authorList>
            <consortium name="The Broad Institute Genomics Platform"/>
            <consortium name="The Broad Institute Genome Sequencing Center for Infectious Disease"/>
            <person name="Wu L."/>
            <person name="Ma J."/>
        </authorList>
    </citation>
    <scope>NUCLEOTIDE SEQUENCE [LARGE SCALE GENOMIC DNA]</scope>
    <source>
        <strain evidence="8 9">JCM 16009</strain>
    </source>
</reference>
<dbReference type="RefSeq" id="WP_344417712.1">
    <property type="nucleotide sequence ID" value="NZ_BAAAQK010000009.1"/>
</dbReference>
<evidence type="ECO:0000256" key="7">
    <source>
        <dbReference type="ARBA" id="ARBA00023291"/>
    </source>
</evidence>
<keyword evidence="6" id="KW-0411">Iron-sulfur</keyword>
<gene>
    <name evidence="8" type="ORF">GCM10009836_34130</name>
</gene>
<proteinExistence type="predicted"/>
<evidence type="ECO:0000256" key="1">
    <source>
        <dbReference type="ARBA" id="ARBA00001927"/>
    </source>
</evidence>
<accession>A0ABN2N3S3</accession>
<dbReference type="Gene3D" id="3.30.70.20">
    <property type="match status" value="1"/>
</dbReference>
<keyword evidence="3" id="KW-0479">Metal-binding</keyword>